<comment type="caution">
    <text evidence="4">The sequence shown here is derived from an EMBL/GenBank/DDBJ whole genome shotgun (WGS) entry which is preliminary data.</text>
</comment>
<dbReference type="Pfam" id="PF13193">
    <property type="entry name" value="AMP-binding_C"/>
    <property type="match status" value="1"/>
</dbReference>
<feature type="domain" description="AMP-dependent synthetase/ligase" evidence="2">
    <location>
        <begin position="40"/>
        <end position="398"/>
    </location>
</feature>
<evidence type="ECO:0000259" key="3">
    <source>
        <dbReference type="Pfam" id="PF13193"/>
    </source>
</evidence>
<dbReference type="InterPro" id="IPR050237">
    <property type="entry name" value="ATP-dep_AMP-bd_enzyme"/>
</dbReference>
<dbReference type="Proteomes" id="UP001200537">
    <property type="component" value="Unassembled WGS sequence"/>
</dbReference>
<dbReference type="InterPro" id="IPR045851">
    <property type="entry name" value="AMP-bd_C_sf"/>
</dbReference>
<name>A0AAJ1BAD0_9ACTO</name>
<dbReference type="Pfam" id="PF00501">
    <property type="entry name" value="AMP-binding"/>
    <property type="match status" value="1"/>
</dbReference>
<proteinExistence type="predicted"/>
<gene>
    <name evidence="4" type="ORF">L0M99_01730</name>
</gene>
<feature type="transmembrane region" description="Helical" evidence="1">
    <location>
        <begin position="233"/>
        <end position="254"/>
    </location>
</feature>
<keyword evidence="1" id="KW-1133">Transmembrane helix</keyword>
<dbReference type="Gene3D" id="3.30.300.30">
    <property type="match status" value="1"/>
</dbReference>
<dbReference type="InterPro" id="IPR042099">
    <property type="entry name" value="ANL_N_sf"/>
</dbReference>
<dbReference type="PANTHER" id="PTHR43767:SF1">
    <property type="entry name" value="NONRIBOSOMAL PEPTIDE SYNTHASE PES1 (EUROFUNG)-RELATED"/>
    <property type="match status" value="1"/>
</dbReference>
<keyword evidence="1" id="KW-0472">Membrane</keyword>
<evidence type="ECO:0000259" key="2">
    <source>
        <dbReference type="Pfam" id="PF00501"/>
    </source>
</evidence>
<dbReference type="EMBL" id="JAKNHJ010000003">
    <property type="protein sequence ID" value="MCG4617218.1"/>
    <property type="molecule type" value="Genomic_DNA"/>
</dbReference>
<organism evidence="4 5">
    <name type="scientific">Varibaculum cambriense</name>
    <dbReference type="NCBI Taxonomy" id="184870"/>
    <lineage>
        <taxon>Bacteria</taxon>
        <taxon>Bacillati</taxon>
        <taxon>Actinomycetota</taxon>
        <taxon>Actinomycetes</taxon>
        <taxon>Actinomycetales</taxon>
        <taxon>Actinomycetaceae</taxon>
        <taxon>Varibaculum</taxon>
    </lineage>
</organism>
<dbReference type="PROSITE" id="PS00455">
    <property type="entry name" value="AMP_BINDING"/>
    <property type="match status" value="1"/>
</dbReference>
<keyword evidence="1" id="KW-0812">Transmembrane</keyword>
<dbReference type="InterPro" id="IPR025110">
    <property type="entry name" value="AMP-bd_C"/>
</dbReference>
<dbReference type="PANTHER" id="PTHR43767">
    <property type="entry name" value="LONG-CHAIN-FATTY-ACID--COA LIGASE"/>
    <property type="match status" value="1"/>
</dbReference>
<sequence length="535" mass="58560">MISGQALWPKNMVQDLQPVEVYGRTVQTYVPGPASLYETLENTAQRFASKVAIFAEDGNRFTFSEVKQLTDQFAAYLHTEYKIGPGNRIGVLLDNGIDFITSFYASNRLGAIIVPLPGKFRRAEIDALVARANLDLVICHPEQAAWFEDKPVVATSSNTCACGLPLNSEKGELDPKTVLAEVPLPGIEQDSILLFTSGTTSLSKGVLLTNMNAVHAVRSYERVLELTSDDTTIIAVPIYHVTGMIAIIGLFIYLGGSIHIQKRMEGRPFVKEIFTSEVSFVHASPTVFALMLEERERFPELSSVQKMACGAAHMPVSRIKELHEWMPQMQFRTVYGLTESCSPAFVFPCDAAGSPYLGSSGLPIPGLEVKICDDSGVELPVGEVGEIKMRGANIARRYDEIEIDALTADGWLATGDVGRANSQGYIYLMDRKKDMINRGGEKIWCIDVEEELRRLNVIADASVVGVPDPVYGEVAAAAVVLADGANTSETQLKQELNKRLARYQVPVYFRQVSAIPLTAGSKVDKSAVRALFVSL</sequence>
<accession>A0AAJ1BAD0</accession>
<dbReference type="GO" id="GO:0016878">
    <property type="term" value="F:acid-thiol ligase activity"/>
    <property type="evidence" value="ECO:0007669"/>
    <property type="project" value="UniProtKB-ARBA"/>
</dbReference>
<evidence type="ECO:0000256" key="1">
    <source>
        <dbReference type="SAM" id="Phobius"/>
    </source>
</evidence>
<reference evidence="4" key="1">
    <citation type="submission" date="2022-01" db="EMBL/GenBank/DDBJ databases">
        <title>Collection of gut derived symbiotic bacterial strains cultured from healthy donors.</title>
        <authorList>
            <person name="Lin H."/>
            <person name="Kohout C."/>
            <person name="Waligurski E."/>
            <person name="Pamer E.G."/>
        </authorList>
    </citation>
    <scope>NUCLEOTIDE SEQUENCE</scope>
    <source>
        <strain evidence="4">DFI.7.46</strain>
    </source>
</reference>
<keyword evidence="4" id="KW-0436">Ligase</keyword>
<protein>
    <submittedName>
        <fullName evidence="4">Acyl--CoA ligase</fullName>
    </submittedName>
</protein>
<dbReference type="InterPro" id="IPR000873">
    <property type="entry name" value="AMP-dep_synth/lig_dom"/>
</dbReference>
<evidence type="ECO:0000313" key="4">
    <source>
        <dbReference type="EMBL" id="MCG4617218.1"/>
    </source>
</evidence>
<dbReference type="Gene3D" id="3.40.50.12780">
    <property type="entry name" value="N-terminal domain of ligase-like"/>
    <property type="match status" value="1"/>
</dbReference>
<dbReference type="InterPro" id="IPR020845">
    <property type="entry name" value="AMP-binding_CS"/>
</dbReference>
<evidence type="ECO:0000313" key="5">
    <source>
        <dbReference type="Proteomes" id="UP001200537"/>
    </source>
</evidence>
<dbReference type="AlphaFoldDB" id="A0AAJ1BAD0"/>
<dbReference type="RefSeq" id="WP_024059241.1">
    <property type="nucleotide sequence ID" value="NZ_JAGZVZ010000001.1"/>
</dbReference>
<dbReference type="SUPFAM" id="SSF56801">
    <property type="entry name" value="Acetyl-CoA synthetase-like"/>
    <property type="match status" value="1"/>
</dbReference>
<feature type="domain" description="AMP-binding enzyme C-terminal" evidence="3">
    <location>
        <begin position="448"/>
        <end position="521"/>
    </location>
</feature>